<evidence type="ECO:0000313" key="3">
    <source>
        <dbReference type="EMBL" id="SGZ54894.1"/>
    </source>
</evidence>
<evidence type="ECO:0000256" key="1">
    <source>
        <dbReference type="SAM" id="MobiDB-lite"/>
    </source>
</evidence>
<dbReference type="InterPro" id="IPR014710">
    <property type="entry name" value="RmlC-like_jellyroll"/>
</dbReference>
<dbReference type="PANTHER" id="PTHR12461">
    <property type="entry name" value="HYPOXIA-INDUCIBLE FACTOR 1 ALPHA INHIBITOR-RELATED"/>
    <property type="match status" value="1"/>
</dbReference>
<dbReference type="STRING" id="45354.A0A1L0DR85"/>
<dbReference type="InterPro" id="IPR003347">
    <property type="entry name" value="JmjC_dom"/>
</dbReference>
<dbReference type="AlphaFoldDB" id="A0A1L0DR85"/>
<evidence type="ECO:0000259" key="2">
    <source>
        <dbReference type="PROSITE" id="PS51184"/>
    </source>
</evidence>
<name>A0A1L0DR85_9ASCO</name>
<dbReference type="SUPFAM" id="SSF51197">
    <property type="entry name" value="Clavaminate synthase-like"/>
    <property type="match status" value="1"/>
</dbReference>
<feature type="region of interest" description="Disordered" evidence="1">
    <location>
        <begin position="236"/>
        <end position="261"/>
    </location>
</feature>
<dbReference type="EMBL" id="LT635760">
    <property type="protein sequence ID" value="SGZ54894.1"/>
    <property type="molecule type" value="Genomic_DNA"/>
</dbReference>
<dbReference type="InterPro" id="IPR041667">
    <property type="entry name" value="Cupin_8"/>
</dbReference>
<dbReference type="Proteomes" id="UP000182334">
    <property type="component" value="Chromosome V"/>
</dbReference>
<dbReference type="PANTHER" id="PTHR12461:SF100">
    <property type="entry name" value="JMJC DOMAIN-CONTAINING PROTEIN 4"/>
    <property type="match status" value="1"/>
</dbReference>
<evidence type="ECO:0000313" key="4">
    <source>
        <dbReference type="Proteomes" id="UP000182334"/>
    </source>
</evidence>
<accession>A0A1L0DR85</accession>
<gene>
    <name evidence="3" type="ORF">SAMEA4029010_CIC11G00000000026</name>
</gene>
<feature type="region of interest" description="Disordered" evidence="1">
    <location>
        <begin position="128"/>
        <end position="185"/>
    </location>
</feature>
<dbReference type="Pfam" id="PF13621">
    <property type="entry name" value="Cupin_8"/>
    <property type="match status" value="1"/>
</dbReference>
<sequence>MKRTGPNHRKSKVARIPDTGYTGHVTSPGETVSSVENFNDFYNNYVKARKPVKITGTTNHPVDLKKLRVDTIVNTLGYPDKLQVERKHGYGFGLGLTRELMTMSLIVEKLALGDDTYYLTTQYDSHDVEDEDATGKDGSEALDQGSDDNGGEEEEKQDNDNDDDDDDDDEVGSFGDSADFDGSENFEVARISTNGVSPDSDKIDPHAIQTIAHVESDSDDEDLANQLEAFSNGDIHDDFEEDFEDDDNDISSDSDSIENYADPENKLTADDIEFRVRTLLQPPLTTLAHDETFPISPAPFNKLVTQQINLWMGASLDNPAKPDLLRPSRHNLRKYVPSGNSSGLHHDHADNLYVLTEGRKRFTLYSPADAHTLYTVGNINKVYGNGLVDYKVNKHAPHWRHMREDGAIIGEHARWMLEKDECSGDMRAQLMDALVNEEVYNGTSPDKLDPPSFSTVPPILAHLDELTDKEEIDALTAFANKEFPGFLQLNKMEVWLEPGDMLYLPCGWFHEVTSYSSELGSAHIALNWWFMPPATSEDTPYQDDYWKEDFTKTLGAIQYVKDHGT</sequence>
<organism evidence="3 4">
    <name type="scientific">Sungouiella intermedia</name>
    <dbReference type="NCBI Taxonomy" id="45354"/>
    <lineage>
        <taxon>Eukaryota</taxon>
        <taxon>Fungi</taxon>
        <taxon>Dikarya</taxon>
        <taxon>Ascomycota</taxon>
        <taxon>Saccharomycotina</taxon>
        <taxon>Pichiomycetes</taxon>
        <taxon>Metschnikowiaceae</taxon>
        <taxon>Sungouiella</taxon>
    </lineage>
</organism>
<feature type="compositionally biased region" description="Basic residues" evidence="1">
    <location>
        <begin position="1"/>
        <end position="13"/>
    </location>
</feature>
<feature type="compositionally biased region" description="Acidic residues" evidence="1">
    <location>
        <begin position="145"/>
        <end position="171"/>
    </location>
</feature>
<reference evidence="3 4" key="1">
    <citation type="submission" date="2016-10" db="EMBL/GenBank/DDBJ databases">
        <authorList>
            <person name="de Groot N.N."/>
        </authorList>
    </citation>
    <scope>NUCLEOTIDE SEQUENCE [LARGE SCALE GENOMIC DNA]</scope>
    <source>
        <strain evidence="3 4">CBS 141442</strain>
    </source>
</reference>
<protein>
    <submittedName>
        <fullName evidence="3">CIC11C00000000026</fullName>
    </submittedName>
</protein>
<dbReference type="Gene3D" id="2.60.120.10">
    <property type="entry name" value="Jelly Rolls"/>
    <property type="match status" value="2"/>
</dbReference>
<keyword evidence="4" id="KW-1185">Reference proteome</keyword>
<dbReference type="PROSITE" id="PS51184">
    <property type="entry name" value="JMJC"/>
    <property type="match status" value="1"/>
</dbReference>
<feature type="compositionally biased region" description="Acidic residues" evidence="1">
    <location>
        <begin position="237"/>
        <end position="256"/>
    </location>
</feature>
<dbReference type="OrthoDB" id="415358at2759"/>
<proteinExistence type="predicted"/>
<feature type="domain" description="JmjC" evidence="2">
    <location>
        <begin position="282"/>
        <end position="545"/>
    </location>
</feature>
<feature type="region of interest" description="Disordered" evidence="1">
    <location>
        <begin position="1"/>
        <end position="28"/>
    </location>
</feature>